<reference evidence="1" key="1">
    <citation type="submission" date="2018-02" db="EMBL/GenBank/DDBJ databases">
        <title>Rhizophora mucronata_Transcriptome.</title>
        <authorList>
            <person name="Meera S.P."/>
            <person name="Sreeshan A."/>
            <person name="Augustine A."/>
        </authorList>
    </citation>
    <scope>NUCLEOTIDE SEQUENCE</scope>
    <source>
        <tissue evidence="1">Leaf</tissue>
    </source>
</reference>
<evidence type="ECO:0000313" key="1">
    <source>
        <dbReference type="EMBL" id="MBX62719.1"/>
    </source>
</evidence>
<sequence length="68" mass="8006">MYKEISRRKPPVVVFEDPRHLICSFNCLLWLLYPMLEVGTSSEKDCGWQQQGVQLEYRSGFKLIRAQS</sequence>
<name>A0A2P2Q767_RHIMU</name>
<dbReference type="EMBL" id="GGEC01082235">
    <property type="protein sequence ID" value="MBX62719.1"/>
    <property type="molecule type" value="Transcribed_RNA"/>
</dbReference>
<proteinExistence type="predicted"/>
<organism evidence="1">
    <name type="scientific">Rhizophora mucronata</name>
    <name type="common">Asiatic mangrove</name>
    <dbReference type="NCBI Taxonomy" id="61149"/>
    <lineage>
        <taxon>Eukaryota</taxon>
        <taxon>Viridiplantae</taxon>
        <taxon>Streptophyta</taxon>
        <taxon>Embryophyta</taxon>
        <taxon>Tracheophyta</taxon>
        <taxon>Spermatophyta</taxon>
        <taxon>Magnoliopsida</taxon>
        <taxon>eudicotyledons</taxon>
        <taxon>Gunneridae</taxon>
        <taxon>Pentapetalae</taxon>
        <taxon>rosids</taxon>
        <taxon>fabids</taxon>
        <taxon>Malpighiales</taxon>
        <taxon>Rhizophoraceae</taxon>
        <taxon>Rhizophora</taxon>
    </lineage>
</organism>
<protein>
    <submittedName>
        <fullName evidence="1">Uncharacterized protein</fullName>
    </submittedName>
</protein>
<accession>A0A2P2Q767</accession>
<dbReference type="AlphaFoldDB" id="A0A2P2Q767"/>